<organism evidence="1">
    <name type="scientific">Anopheles sinensis</name>
    <name type="common">Mosquito</name>
    <dbReference type="NCBI Taxonomy" id="74873"/>
    <lineage>
        <taxon>Eukaryota</taxon>
        <taxon>Metazoa</taxon>
        <taxon>Ecdysozoa</taxon>
        <taxon>Arthropoda</taxon>
        <taxon>Hexapoda</taxon>
        <taxon>Insecta</taxon>
        <taxon>Pterygota</taxon>
        <taxon>Neoptera</taxon>
        <taxon>Endopterygota</taxon>
        <taxon>Diptera</taxon>
        <taxon>Nematocera</taxon>
        <taxon>Culicoidea</taxon>
        <taxon>Culicidae</taxon>
        <taxon>Anophelinae</taxon>
        <taxon>Anopheles</taxon>
    </lineage>
</organism>
<reference evidence="1 3" key="1">
    <citation type="journal article" date="2014" name="BMC Genomics">
        <title>Genome sequence of Anopheles sinensis provides insight into genetics basis of mosquito competence for malaria parasites.</title>
        <authorList>
            <person name="Zhou D."/>
            <person name="Zhang D."/>
            <person name="Ding G."/>
            <person name="Shi L."/>
            <person name="Hou Q."/>
            <person name="Ye Y."/>
            <person name="Xu Y."/>
            <person name="Zhou H."/>
            <person name="Xiong C."/>
            <person name="Li S."/>
            <person name="Yu J."/>
            <person name="Hong S."/>
            <person name="Yu X."/>
            <person name="Zou P."/>
            <person name="Chen C."/>
            <person name="Chang X."/>
            <person name="Wang W."/>
            <person name="Lv Y."/>
            <person name="Sun Y."/>
            <person name="Ma L."/>
            <person name="Shen B."/>
            <person name="Zhu C."/>
        </authorList>
    </citation>
    <scope>NUCLEOTIDE SEQUENCE [LARGE SCALE GENOMIC DNA]</scope>
</reference>
<keyword evidence="3" id="KW-1185">Reference proteome</keyword>
<name>A0A084W8W7_ANOSI</name>
<dbReference type="VEuPathDB" id="VectorBase:ASIC014569"/>
<sequence length="89" mass="9537">MHRSISPAGPFALRSAVAQPPQDPQEAAAHQAARGSKVLMMLATAHDREDQIVRMKPFPGGGAENENVALRLSCAACYRHSGVHTGCFR</sequence>
<dbReference type="Proteomes" id="UP000030765">
    <property type="component" value="Unassembled WGS sequence"/>
</dbReference>
<dbReference type="EMBL" id="KE525319">
    <property type="protein sequence ID" value="KFB46661.1"/>
    <property type="molecule type" value="Genomic_DNA"/>
</dbReference>
<dbReference type="EnsemblMetazoa" id="ASIC014569-RA">
    <property type="protein sequence ID" value="ASIC014569-PA"/>
    <property type="gene ID" value="ASIC014569"/>
</dbReference>
<accession>A0A084W8W7</accession>
<gene>
    <name evidence="1" type="ORF">ZHAS_00014569</name>
</gene>
<reference evidence="2" key="2">
    <citation type="submission" date="2020-05" db="UniProtKB">
        <authorList>
            <consortium name="EnsemblMetazoa"/>
        </authorList>
    </citation>
    <scope>IDENTIFICATION</scope>
</reference>
<dbReference type="AlphaFoldDB" id="A0A084W8W7"/>
<evidence type="ECO:0000313" key="3">
    <source>
        <dbReference type="Proteomes" id="UP000030765"/>
    </source>
</evidence>
<proteinExistence type="predicted"/>
<dbReference type="EMBL" id="ATLV01021519">
    <property type="status" value="NOT_ANNOTATED_CDS"/>
    <property type="molecule type" value="Genomic_DNA"/>
</dbReference>
<evidence type="ECO:0000313" key="2">
    <source>
        <dbReference type="EnsemblMetazoa" id="ASIC014569-PA"/>
    </source>
</evidence>
<evidence type="ECO:0000313" key="1">
    <source>
        <dbReference type="EMBL" id="KFB46661.1"/>
    </source>
</evidence>
<protein>
    <submittedName>
        <fullName evidence="1 2">Uncharacterized protein</fullName>
    </submittedName>
</protein>